<feature type="coiled-coil region" evidence="1">
    <location>
        <begin position="38"/>
        <end position="65"/>
    </location>
</feature>
<keyword evidence="1" id="KW-0175">Coiled coil</keyword>
<keyword evidence="2" id="KW-1133">Transmembrane helix</keyword>
<keyword evidence="2" id="KW-0472">Membrane</keyword>
<evidence type="ECO:0000256" key="1">
    <source>
        <dbReference type="SAM" id="Coils"/>
    </source>
</evidence>
<dbReference type="Proteomes" id="UP000054007">
    <property type="component" value="Unassembled WGS sequence"/>
</dbReference>
<feature type="transmembrane region" description="Helical" evidence="2">
    <location>
        <begin position="15"/>
        <end position="33"/>
    </location>
</feature>
<evidence type="ECO:0000313" key="3">
    <source>
        <dbReference type="EMBL" id="KIY70741.1"/>
    </source>
</evidence>
<proteinExistence type="predicted"/>
<keyword evidence="2" id="KW-0812">Transmembrane</keyword>
<dbReference type="OrthoDB" id="3068460at2759"/>
<protein>
    <submittedName>
        <fullName evidence="3">Uncharacterized protein</fullName>
    </submittedName>
</protein>
<sequence length="68" mass="7836">MKLGVEDRKKSPRQIIFSFGGVLVVGMVSLYAARDIMNRRRQQELEIYRTKVQKEQEAARLAQEAAAR</sequence>
<keyword evidence="4" id="KW-1185">Reference proteome</keyword>
<name>A0A0D7BMC6_9AGAR</name>
<evidence type="ECO:0000313" key="4">
    <source>
        <dbReference type="Proteomes" id="UP000054007"/>
    </source>
</evidence>
<accession>A0A0D7BMC6</accession>
<dbReference type="AlphaFoldDB" id="A0A0D7BMC6"/>
<organism evidence="3 4">
    <name type="scientific">Cylindrobasidium torrendii FP15055 ss-10</name>
    <dbReference type="NCBI Taxonomy" id="1314674"/>
    <lineage>
        <taxon>Eukaryota</taxon>
        <taxon>Fungi</taxon>
        <taxon>Dikarya</taxon>
        <taxon>Basidiomycota</taxon>
        <taxon>Agaricomycotina</taxon>
        <taxon>Agaricomycetes</taxon>
        <taxon>Agaricomycetidae</taxon>
        <taxon>Agaricales</taxon>
        <taxon>Marasmiineae</taxon>
        <taxon>Physalacriaceae</taxon>
        <taxon>Cylindrobasidium</taxon>
    </lineage>
</organism>
<evidence type="ECO:0000256" key="2">
    <source>
        <dbReference type="SAM" id="Phobius"/>
    </source>
</evidence>
<dbReference type="EMBL" id="KN880464">
    <property type="protein sequence ID" value="KIY70741.1"/>
    <property type="molecule type" value="Genomic_DNA"/>
</dbReference>
<reference evidence="3 4" key="1">
    <citation type="journal article" date="2015" name="Fungal Genet. Biol.">
        <title>Evolution of novel wood decay mechanisms in Agaricales revealed by the genome sequences of Fistulina hepatica and Cylindrobasidium torrendii.</title>
        <authorList>
            <person name="Floudas D."/>
            <person name="Held B.W."/>
            <person name="Riley R."/>
            <person name="Nagy L.G."/>
            <person name="Koehler G."/>
            <person name="Ransdell A.S."/>
            <person name="Younus H."/>
            <person name="Chow J."/>
            <person name="Chiniquy J."/>
            <person name="Lipzen A."/>
            <person name="Tritt A."/>
            <person name="Sun H."/>
            <person name="Haridas S."/>
            <person name="LaButti K."/>
            <person name="Ohm R.A."/>
            <person name="Kues U."/>
            <person name="Blanchette R.A."/>
            <person name="Grigoriev I.V."/>
            <person name="Minto R.E."/>
            <person name="Hibbett D.S."/>
        </authorList>
    </citation>
    <scope>NUCLEOTIDE SEQUENCE [LARGE SCALE GENOMIC DNA]</scope>
    <source>
        <strain evidence="3 4">FP15055 ss-10</strain>
    </source>
</reference>
<gene>
    <name evidence="3" type="ORF">CYLTODRAFT_172753</name>
</gene>